<gene>
    <name evidence="3" type="ORF">JXQ802_LOCUS48143</name>
    <name evidence="2" type="ORF">PYM288_LOCUS32173</name>
</gene>
<name>A0A815H3D2_9BILA</name>
<comment type="caution">
    <text evidence="2">The sequence shown here is derived from an EMBL/GenBank/DDBJ whole genome shotgun (WGS) entry which is preliminary data.</text>
</comment>
<sequence>MSISSIEDLSNELFYDIFEYLDACKIYYAFSNLNYRFQQLINSSSLLLKLKLDDSKSEKIFMNNYQQILHLNKGQIFSIHLWTSKNTNQIISTFTIDSSFNCLESFVFYAIKSDVLISLLPTLTCLPRLFSLTIEIWSNIKDLGNIYRLIFNLPKLKYIKFKAMESNDFNITISLPIATNEQISSIEHLIIEHPCAFDELSAITSYTPHLHHLKFLSLTNRKVNIRRIKPMILPNLTHLSIHIYRKMSFNVFEIFISKLNSKIKILSLTTIFEDIAYLDANRWENFILTKLPQLEKFHFKYSVYLAEDYQTPIYVGQRDQFVSSFWLQRGWILGIEIEIENIIYSIRPYQKRWYEYDTEHKMINTSDQLSKSIRLSLDEVCPEQWTKTIFINDYINHALALTQIYHLEIYAKIFTDKLMEILRLLPGVTTLKIYSLSVLQQGDLSDDEIEFLCILLPKNQIKKICFDHMKNMNEVYMLTLICSRINHLQIKCINYMHAQLLTGLILTEIKNVSNSLLRLLCFSIPEAHDEMIEKLEKMIDDKNLRFDFTIKHVMDTIYLQWK</sequence>
<dbReference type="EMBL" id="CAJNOL010005084">
    <property type="protein sequence ID" value="CAF1599620.1"/>
    <property type="molecule type" value="Genomic_DNA"/>
</dbReference>
<dbReference type="AlphaFoldDB" id="A0A815H3D2"/>
<keyword evidence="5" id="KW-1185">Reference proteome</keyword>
<accession>A0A815H3D2</accession>
<dbReference type="Proteomes" id="UP000663854">
    <property type="component" value="Unassembled WGS sequence"/>
</dbReference>
<dbReference type="InterPro" id="IPR001810">
    <property type="entry name" value="F-box_dom"/>
</dbReference>
<dbReference type="PROSITE" id="PS50181">
    <property type="entry name" value="FBOX"/>
    <property type="match status" value="1"/>
</dbReference>
<reference evidence="2" key="1">
    <citation type="submission" date="2021-02" db="EMBL/GenBank/DDBJ databases">
        <authorList>
            <person name="Nowell W R."/>
        </authorList>
    </citation>
    <scope>NUCLEOTIDE SEQUENCE</scope>
</reference>
<organism evidence="2 4">
    <name type="scientific">Rotaria sordida</name>
    <dbReference type="NCBI Taxonomy" id="392033"/>
    <lineage>
        <taxon>Eukaryota</taxon>
        <taxon>Metazoa</taxon>
        <taxon>Spiralia</taxon>
        <taxon>Gnathifera</taxon>
        <taxon>Rotifera</taxon>
        <taxon>Eurotatoria</taxon>
        <taxon>Bdelloidea</taxon>
        <taxon>Philodinida</taxon>
        <taxon>Philodinidae</taxon>
        <taxon>Rotaria</taxon>
    </lineage>
</organism>
<dbReference type="EMBL" id="CAJNOH010003725">
    <property type="protein sequence ID" value="CAF1346691.1"/>
    <property type="molecule type" value="Genomic_DNA"/>
</dbReference>
<protein>
    <recommendedName>
        <fullName evidence="1">F-box domain-containing protein</fullName>
    </recommendedName>
</protein>
<proteinExistence type="predicted"/>
<evidence type="ECO:0000259" key="1">
    <source>
        <dbReference type="PROSITE" id="PS50181"/>
    </source>
</evidence>
<feature type="domain" description="F-box" evidence="1">
    <location>
        <begin position="3"/>
        <end position="50"/>
    </location>
</feature>
<evidence type="ECO:0000313" key="3">
    <source>
        <dbReference type="EMBL" id="CAF1599620.1"/>
    </source>
</evidence>
<evidence type="ECO:0000313" key="5">
    <source>
        <dbReference type="Proteomes" id="UP000663870"/>
    </source>
</evidence>
<dbReference type="Proteomes" id="UP000663870">
    <property type="component" value="Unassembled WGS sequence"/>
</dbReference>
<evidence type="ECO:0000313" key="4">
    <source>
        <dbReference type="Proteomes" id="UP000663854"/>
    </source>
</evidence>
<evidence type="ECO:0000313" key="2">
    <source>
        <dbReference type="EMBL" id="CAF1346691.1"/>
    </source>
</evidence>